<dbReference type="InterPro" id="IPR036291">
    <property type="entry name" value="NAD(P)-bd_dom_sf"/>
</dbReference>
<comment type="caution">
    <text evidence="4">The sequence shown here is derived from an EMBL/GenBank/DDBJ whole genome shotgun (WGS) entry which is preliminary data.</text>
</comment>
<sequence>MSERLRVLGRLPDHAAERITKAWPEAFVSRSGPLRDGDAVLAWDYAPEPLLDLLAGVARVRWVHTRATGVDPRVLAEVQRCGAVFTCGRGGHGQAVAEHVVALVLAHLRRIPELIGRQTRREWDDSFGVDTLHGRLVGVLGAGDLGGTTAVLMEAFGAQLRILRRSGVRADRMYGPEELDQFLSGLEVLVVALPLTRETAGMLSADRLARVASGCLLVNVGRGAVVDQDAMISALRSGQLGGAALDVFVEEPLPTSSPLWSLPGVIVSPHCADATPTADARMLDVYLAQLARFRTGLPLSNVVSPELGY</sequence>
<name>A0A6G3R1T5_9ACTN</name>
<evidence type="ECO:0000256" key="2">
    <source>
        <dbReference type="ARBA" id="ARBA00023027"/>
    </source>
</evidence>
<evidence type="ECO:0000256" key="1">
    <source>
        <dbReference type="ARBA" id="ARBA00023002"/>
    </source>
</evidence>
<dbReference type="PROSITE" id="PS00671">
    <property type="entry name" value="D_2_HYDROXYACID_DH_3"/>
    <property type="match status" value="1"/>
</dbReference>
<dbReference type="AlphaFoldDB" id="A0A6G3R1T5"/>
<dbReference type="RefSeq" id="WP_164336749.1">
    <property type="nucleotide sequence ID" value="NZ_JAAGMD010000725.1"/>
</dbReference>
<evidence type="ECO:0000313" key="4">
    <source>
        <dbReference type="EMBL" id="NEA89424.1"/>
    </source>
</evidence>
<feature type="domain" description="D-isomer specific 2-hydroxyacid dehydrogenase NAD-binding" evidence="3">
    <location>
        <begin position="101"/>
        <end position="272"/>
    </location>
</feature>
<reference evidence="4" key="1">
    <citation type="submission" date="2020-01" db="EMBL/GenBank/DDBJ databases">
        <title>Insect and environment-associated Actinomycetes.</title>
        <authorList>
            <person name="Currrie C."/>
            <person name="Chevrette M."/>
            <person name="Carlson C."/>
            <person name="Stubbendieck R."/>
            <person name="Wendt-Pienkowski E."/>
        </authorList>
    </citation>
    <scope>NUCLEOTIDE SEQUENCE</scope>
    <source>
        <strain evidence="4">SID14436</strain>
    </source>
</reference>
<keyword evidence="2" id="KW-0520">NAD</keyword>
<dbReference type="GO" id="GO:0051287">
    <property type="term" value="F:NAD binding"/>
    <property type="evidence" value="ECO:0007669"/>
    <property type="project" value="InterPro"/>
</dbReference>
<proteinExistence type="predicted"/>
<dbReference type="Pfam" id="PF02826">
    <property type="entry name" value="2-Hacid_dh_C"/>
    <property type="match status" value="1"/>
</dbReference>
<dbReference type="SUPFAM" id="SSF51735">
    <property type="entry name" value="NAD(P)-binding Rossmann-fold domains"/>
    <property type="match status" value="1"/>
</dbReference>
<protein>
    <submittedName>
        <fullName evidence="4">D-2-hydroxyacid dehydrogenase</fullName>
    </submittedName>
</protein>
<gene>
    <name evidence="4" type="ORF">G3I53_26105</name>
</gene>
<keyword evidence="1" id="KW-0560">Oxidoreductase</keyword>
<dbReference type="PANTHER" id="PTHR43333:SF1">
    <property type="entry name" value="D-ISOMER SPECIFIC 2-HYDROXYACID DEHYDROGENASE NAD-BINDING DOMAIN-CONTAINING PROTEIN"/>
    <property type="match status" value="1"/>
</dbReference>
<dbReference type="CDD" id="cd05300">
    <property type="entry name" value="2-Hacid_dh_1"/>
    <property type="match status" value="1"/>
</dbReference>
<dbReference type="EMBL" id="JAAGMD010000725">
    <property type="protein sequence ID" value="NEA89424.1"/>
    <property type="molecule type" value="Genomic_DNA"/>
</dbReference>
<dbReference type="SUPFAM" id="SSF52283">
    <property type="entry name" value="Formate/glycerate dehydrogenase catalytic domain-like"/>
    <property type="match status" value="1"/>
</dbReference>
<accession>A0A6G3R1T5</accession>
<evidence type="ECO:0000259" key="3">
    <source>
        <dbReference type="Pfam" id="PF02826"/>
    </source>
</evidence>
<dbReference type="Gene3D" id="3.40.50.720">
    <property type="entry name" value="NAD(P)-binding Rossmann-like Domain"/>
    <property type="match status" value="2"/>
</dbReference>
<dbReference type="GO" id="GO:0016616">
    <property type="term" value="F:oxidoreductase activity, acting on the CH-OH group of donors, NAD or NADP as acceptor"/>
    <property type="evidence" value="ECO:0007669"/>
    <property type="project" value="UniProtKB-ARBA"/>
</dbReference>
<dbReference type="PANTHER" id="PTHR43333">
    <property type="entry name" value="2-HACID_DH_C DOMAIN-CONTAINING PROTEIN"/>
    <property type="match status" value="1"/>
</dbReference>
<dbReference type="InterPro" id="IPR006140">
    <property type="entry name" value="D-isomer_DH_NAD-bd"/>
</dbReference>
<organism evidence="4">
    <name type="scientific">Streptomyces sp. SID14436</name>
    <dbReference type="NCBI Taxonomy" id="2706070"/>
    <lineage>
        <taxon>Bacteria</taxon>
        <taxon>Bacillati</taxon>
        <taxon>Actinomycetota</taxon>
        <taxon>Actinomycetes</taxon>
        <taxon>Kitasatosporales</taxon>
        <taxon>Streptomycetaceae</taxon>
        <taxon>Streptomyces</taxon>
    </lineage>
</organism>
<dbReference type="InterPro" id="IPR029753">
    <property type="entry name" value="D-isomer_DH_CS"/>
</dbReference>